<dbReference type="InterPro" id="IPR050863">
    <property type="entry name" value="CenT-Element_Derived"/>
</dbReference>
<dbReference type="AlphaFoldDB" id="A0A4Y2GSB9"/>
<comment type="caution">
    <text evidence="1">The sequence shown here is derived from an EMBL/GenBank/DDBJ whole genome shotgun (WGS) entry which is preliminary data.</text>
</comment>
<protein>
    <submittedName>
        <fullName evidence="1">Tigger transposable element-derived protein 4</fullName>
    </submittedName>
</protein>
<dbReference type="Proteomes" id="UP000499080">
    <property type="component" value="Unassembled WGS sequence"/>
</dbReference>
<accession>A0A4Y2GSB9</accession>
<keyword evidence="2" id="KW-1185">Reference proteome</keyword>
<proteinExistence type="predicted"/>
<dbReference type="GO" id="GO:0003677">
    <property type="term" value="F:DNA binding"/>
    <property type="evidence" value="ECO:0007669"/>
    <property type="project" value="TreeGrafter"/>
</dbReference>
<evidence type="ECO:0000313" key="1">
    <source>
        <dbReference type="EMBL" id="GBM55719.1"/>
    </source>
</evidence>
<sequence>MCQKADDLATKMGQKEFVSIDGWFHHWRKQENIVFKQTYEEQKSADVEAADRWIEEEWPKLTASYALKDVCNADESGLYYRAMPSHTYLFNGESTKGHKVSKEHVTILCWVRMTGEKKQLSVTGKSKMPRCFKGIKKLPVDYIANKFA</sequence>
<dbReference type="PANTHER" id="PTHR19303">
    <property type="entry name" value="TRANSPOSON"/>
    <property type="match status" value="1"/>
</dbReference>
<dbReference type="GO" id="GO:0005634">
    <property type="term" value="C:nucleus"/>
    <property type="evidence" value="ECO:0007669"/>
    <property type="project" value="TreeGrafter"/>
</dbReference>
<dbReference type="EMBL" id="BGPR01001514">
    <property type="protein sequence ID" value="GBM55719.1"/>
    <property type="molecule type" value="Genomic_DNA"/>
</dbReference>
<evidence type="ECO:0000313" key="2">
    <source>
        <dbReference type="Proteomes" id="UP000499080"/>
    </source>
</evidence>
<reference evidence="1 2" key="1">
    <citation type="journal article" date="2019" name="Sci. Rep.">
        <title>Orb-weaving spider Araneus ventricosus genome elucidates the spidroin gene catalogue.</title>
        <authorList>
            <person name="Kono N."/>
            <person name="Nakamura H."/>
            <person name="Ohtoshi R."/>
            <person name="Moran D.A.P."/>
            <person name="Shinohara A."/>
            <person name="Yoshida Y."/>
            <person name="Fujiwara M."/>
            <person name="Mori M."/>
            <person name="Tomita M."/>
            <person name="Arakawa K."/>
        </authorList>
    </citation>
    <scope>NUCLEOTIDE SEQUENCE [LARGE SCALE GENOMIC DNA]</scope>
</reference>
<dbReference type="OrthoDB" id="6511796at2759"/>
<gene>
    <name evidence="1" type="primary">Tigd4_68</name>
    <name evidence="1" type="ORF">AVEN_196614_1</name>
</gene>
<dbReference type="PANTHER" id="PTHR19303:SF73">
    <property type="entry name" value="PROTEIN PDC2"/>
    <property type="match status" value="1"/>
</dbReference>
<organism evidence="1 2">
    <name type="scientific">Araneus ventricosus</name>
    <name type="common">Orbweaver spider</name>
    <name type="synonym">Epeira ventricosa</name>
    <dbReference type="NCBI Taxonomy" id="182803"/>
    <lineage>
        <taxon>Eukaryota</taxon>
        <taxon>Metazoa</taxon>
        <taxon>Ecdysozoa</taxon>
        <taxon>Arthropoda</taxon>
        <taxon>Chelicerata</taxon>
        <taxon>Arachnida</taxon>
        <taxon>Araneae</taxon>
        <taxon>Araneomorphae</taxon>
        <taxon>Entelegynae</taxon>
        <taxon>Araneoidea</taxon>
        <taxon>Araneidae</taxon>
        <taxon>Araneus</taxon>
    </lineage>
</organism>
<name>A0A4Y2GSB9_ARAVE</name>